<dbReference type="PANTHER" id="PTHR37304">
    <property type="entry name" value="MEMBRANE PROTEIN-RELATED"/>
    <property type="match status" value="1"/>
</dbReference>
<feature type="transmembrane region" description="Helical" evidence="1">
    <location>
        <begin position="7"/>
        <end position="30"/>
    </location>
</feature>
<dbReference type="EMBL" id="DSYQ01000004">
    <property type="protein sequence ID" value="HGT70886.1"/>
    <property type="molecule type" value="Genomic_DNA"/>
</dbReference>
<accession>A0A7C4M598</accession>
<feature type="transmembrane region" description="Helical" evidence="1">
    <location>
        <begin position="42"/>
        <end position="63"/>
    </location>
</feature>
<organism evidence="2">
    <name type="scientific">candidate division CPR3 bacterium</name>
    <dbReference type="NCBI Taxonomy" id="2268181"/>
    <lineage>
        <taxon>Bacteria</taxon>
        <taxon>Bacteria division CPR3</taxon>
    </lineage>
</organism>
<evidence type="ECO:0000256" key="1">
    <source>
        <dbReference type="SAM" id="Phobius"/>
    </source>
</evidence>
<evidence type="ECO:0000313" key="2">
    <source>
        <dbReference type="EMBL" id="HGT70886.1"/>
    </source>
</evidence>
<keyword evidence="1" id="KW-0472">Membrane</keyword>
<keyword evidence="1" id="KW-0812">Transmembrane</keyword>
<dbReference type="Pfam" id="PF04070">
    <property type="entry name" value="DUF378"/>
    <property type="match status" value="1"/>
</dbReference>
<gene>
    <name evidence="2" type="ORF">ENT43_01345</name>
</gene>
<dbReference type="InterPro" id="IPR007211">
    <property type="entry name" value="DUF378"/>
</dbReference>
<keyword evidence="1" id="KW-1133">Transmembrane helix</keyword>
<reference evidence="2" key="1">
    <citation type="journal article" date="2020" name="mSystems">
        <title>Genome- and Community-Level Interaction Insights into Carbon Utilization and Element Cycling Functions of Hydrothermarchaeota in Hydrothermal Sediment.</title>
        <authorList>
            <person name="Zhou Z."/>
            <person name="Liu Y."/>
            <person name="Xu W."/>
            <person name="Pan J."/>
            <person name="Luo Z.H."/>
            <person name="Li M."/>
        </authorList>
    </citation>
    <scope>NUCLEOTIDE SEQUENCE [LARGE SCALE GENOMIC DNA]</scope>
    <source>
        <strain evidence="2">SpSt-579</strain>
    </source>
</reference>
<sequence length="68" mass="7296">MKKMNTLGWIALVLLIIGGLNWGLVGFFGFDLVAAILGTMSLLSKIVYSLVGLSSLVVIYYAAMGDKK</sequence>
<comment type="caution">
    <text evidence="2">The sequence shown here is derived from an EMBL/GenBank/DDBJ whole genome shotgun (WGS) entry which is preliminary data.</text>
</comment>
<proteinExistence type="predicted"/>
<name>A0A7C4M598_UNCC3</name>
<dbReference type="AlphaFoldDB" id="A0A7C4M598"/>
<protein>
    <submittedName>
        <fullName evidence="2">DUF378 domain-containing protein</fullName>
    </submittedName>
</protein>
<dbReference type="PANTHER" id="PTHR37304:SF1">
    <property type="entry name" value="MEMBRANE PROTEIN"/>
    <property type="match status" value="1"/>
</dbReference>